<evidence type="ECO:0000256" key="3">
    <source>
        <dbReference type="ARBA" id="ARBA00023136"/>
    </source>
</evidence>
<dbReference type="EMBL" id="REGN01003441">
    <property type="protein sequence ID" value="RNA22476.1"/>
    <property type="molecule type" value="Genomic_DNA"/>
</dbReference>
<feature type="domain" description="Ig-like" evidence="9">
    <location>
        <begin position="123"/>
        <end position="220"/>
    </location>
</feature>
<dbReference type="GO" id="GO:0050839">
    <property type="term" value="F:cell adhesion molecule binding"/>
    <property type="evidence" value="ECO:0007669"/>
    <property type="project" value="TreeGrafter"/>
</dbReference>
<dbReference type="Pfam" id="PF00041">
    <property type="entry name" value="fn3"/>
    <property type="match status" value="1"/>
</dbReference>
<evidence type="ECO:0000256" key="5">
    <source>
        <dbReference type="ARBA" id="ARBA00023180"/>
    </source>
</evidence>
<keyword evidence="3 8" id="KW-0472">Membrane</keyword>
<dbReference type="InterPro" id="IPR036179">
    <property type="entry name" value="Ig-like_dom_sf"/>
</dbReference>
<keyword evidence="5" id="KW-0325">Glycoprotein</keyword>
<dbReference type="AlphaFoldDB" id="A0A3M7RFZ5"/>
<dbReference type="InterPro" id="IPR013098">
    <property type="entry name" value="Ig_I-set"/>
</dbReference>
<dbReference type="InterPro" id="IPR003598">
    <property type="entry name" value="Ig_sub2"/>
</dbReference>
<comment type="caution">
    <text evidence="11">The sequence shown here is derived from an EMBL/GenBank/DDBJ whole genome shotgun (WGS) entry which is preliminary data.</text>
</comment>
<reference evidence="11 12" key="1">
    <citation type="journal article" date="2018" name="Sci. Rep.">
        <title>Genomic signatures of local adaptation to the degree of environmental predictability in rotifers.</title>
        <authorList>
            <person name="Franch-Gras L."/>
            <person name="Hahn C."/>
            <person name="Garcia-Roger E.M."/>
            <person name="Carmona M.J."/>
            <person name="Serra M."/>
            <person name="Gomez A."/>
        </authorList>
    </citation>
    <scope>NUCLEOTIDE SEQUENCE [LARGE SCALE GENOMIC DNA]</scope>
    <source>
        <strain evidence="11">HYR1</strain>
    </source>
</reference>
<dbReference type="Gene3D" id="2.60.40.10">
    <property type="entry name" value="Immunoglobulins"/>
    <property type="match status" value="4"/>
</dbReference>
<evidence type="ECO:0000313" key="12">
    <source>
        <dbReference type="Proteomes" id="UP000276133"/>
    </source>
</evidence>
<dbReference type="CDD" id="cd00063">
    <property type="entry name" value="FN3"/>
    <property type="match status" value="1"/>
</dbReference>
<dbReference type="Pfam" id="PF13927">
    <property type="entry name" value="Ig_3"/>
    <property type="match status" value="1"/>
</dbReference>
<feature type="compositionally biased region" description="Polar residues" evidence="7">
    <location>
        <begin position="473"/>
        <end position="484"/>
    </location>
</feature>
<sequence length="713" mass="80203">MSFIATSSDHLKEIRCDIRVRDIPRTSHGSLKLQVKFPPEIIKYPPSIIYMNENTSFSLNLSSRANPEPTYRCISTNKNSYKVVNSTLNFITSRSDNGDFICSIMNSEGVNNIKFSLIVKYAPTAKISSPLHMTSLGSKISLNCVGEGNPLHYNNFTWKIGNKPFVTAHSDEYYAFKFIPPNLSVLTINNARDVDDGNISCTVSNGIGKGDVAYTELRVRRPPVVLTDQSVLKVGEDSNMGRSASFKCVIKGYPESTFKWKTPTNSDITNSSKYSIFNSNLHDQIQASVLTVNTITSGDYGTYLCEPRNNQGPTMARAILSGKHQPEPPSDFKVLNITKNSIALGWRNNFDGGDMQKFRIRYRKDTMDPTYKYIETENDASSITIDNLDPATRYIVNIQSLNRFGTEGFLREPLIVQTDFGFNEINQMPIFTGNDFPLTVILVICASGALFMCFNIAFIVYLIKKRKIKGEADSTTDTNETEANTVEMFSPPPPYPDELNYQLDFLGNNFEDENKPFVPQLNPRISSRYFKDLNDRLDYAVEYATPIHQSWQSDQNDLDDDVYLSSLRQLDKNITAAISGVNAGGRSSLSMHPNTIRANYNPAHRLSFVNRPFGMSNTASFHQNLSSLTSSITDNYPDTRGYPFDRLSQTKLVYSNNKLINGPITSTQAYNTINNSYRPNSSCKIYQDLDQDARGKFEELKGHLNTEFKGHLV</sequence>
<organism evidence="11 12">
    <name type="scientific">Brachionus plicatilis</name>
    <name type="common">Marine rotifer</name>
    <name type="synonym">Brachionus muelleri</name>
    <dbReference type="NCBI Taxonomy" id="10195"/>
    <lineage>
        <taxon>Eukaryota</taxon>
        <taxon>Metazoa</taxon>
        <taxon>Spiralia</taxon>
        <taxon>Gnathifera</taxon>
        <taxon>Rotifera</taxon>
        <taxon>Eurotatoria</taxon>
        <taxon>Monogononta</taxon>
        <taxon>Pseudotrocha</taxon>
        <taxon>Ploima</taxon>
        <taxon>Brachionidae</taxon>
        <taxon>Brachionus</taxon>
    </lineage>
</organism>
<comment type="subcellular location">
    <subcellularLocation>
        <location evidence="1">Membrane</location>
        <topology evidence="1">Single-pass type I membrane protein</topology>
    </subcellularLocation>
</comment>
<protein>
    <submittedName>
        <fullName evidence="11">Nephrin-like isoform X2</fullName>
    </submittedName>
</protein>
<dbReference type="Pfam" id="PF07679">
    <property type="entry name" value="I-set"/>
    <property type="match status" value="1"/>
</dbReference>
<evidence type="ECO:0000256" key="6">
    <source>
        <dbReference type="ARBA" id="ARBA00023319"/>
    </source>
</evidence>
<dbReference type="InterPro" id="IPR007110">
    <property type="entry name" value="Ig-like_dom"/>
</dbReference>
<dbReference type="InterPro" id="IPR003599">
    <property type="entry name" value="Ig_sub"/>
</dbReference>
<evidence type="ECO:0000256" key="8">
    <source>
        <dbReference type="SAM" id="Phobius"/>
    </source>
</evidence>
<dbReference type="SMART" id="SM00409">
    <property type="entry name" value="IG"/>
    <property type="match status" value="2"/>
</dbReference>
<dbReference type="InterPro" id="IPR051275">
    <property type="entry name" value="Cell_adhesion_signaling"/>
</dbReference>
<dbReference type="SMART" id="SM00060">
    <property type="entry name" value="FN3"/>
    <property type="match status" value="1"/>
</dbReference>
<feature type="domain" description="Fibronectin type-III" evidence="10">
    <location>
        <begin position="328"/>
        <end position="421"/>
    </location>
</feature>
<dbReference type="PROSITE" id="PS50835">
    <property type="entry name" value="IG_LIKE"/>
    <property type="match status" value="2"/>
</dbReference>
<gene>
    <name evidence="11" type="ORF">BpHYR1_005218</name>
</gene>
<feature type="region of interest" description="Disordered" evidence="7">
    <location>
        <begin position="472"/>
        <end position="491"/>
    </location>
</feature>
<keyword evidence="8" id="KW-1133">Transmembrane helix</keyword>
<dbReference type="PANTHER" id="PTHR11640">
    <property type="entry name" value="NEPHRIN"/>
    <property type="match status" value="1"/>
</dbReference>
<dbReference type="GO" id="GO:0098609">
    <property type="term" value="P:cell-cell adhesion"/>
    <property type="evidence" value="ECO:0007669"/>
    <property type="project" value="TreeGrafter"/>
</dbReference>
<keyword evidence="4" id="KW-1015">Disulfide bond</keyword>
<accession>A0A3M7RFZ5</accession>
<evidence type="ECO:0000256" key="4">
    <source>
        <dbReference type="ARBA" id="ARBA00023157"/>
    </source>
</evidence>
<feature type="domain" description="Ig-like" evidence="9">
    <location>
        <begin position="222"/>
        <end position="321"/>
    </location>
</feature>
<dbReference type="PANTHER" id="PTHR11640:SF31">
    <property type="entry name" value="IRREGULAR CHIASM C-ROUGHEST PROTEIN-RELATED"/>
    <property type="match status" value="1"/>
</dbReference>
<evidence type="ECO:0000259" key="10">
    <source>
        <dbReference type="PROSITE" id="PS50853"/>
    </source>
</evidence>
<dbReference type="SMART" id="SM00408">
    <property type="entry name" value="IGc2"/>
    <property type="match status" value="2"/>
</dbReference>
<dbReference type="Proteomes" id="UP000276133">
    <property type="component" value="Unassembled WGS sequence"/>
</dbReference>
<dbReference type="OrthoDB" id="10028801at2759"/>
<keyword evidence="6" id="KW-0393">Immunoglobulin domain</keyword>
<evidence type="ECO:0000313" key="11">
    <source>
        <dbReference type="EMBL" id="RNA22476.1"/>
    </source>
</evidence>
<dbReference type="SUPFAM" id="SSF49265">
    <property type="entry name" value="Fibronectin type III"/>
    <property type="match status" value="1"/>
</dbReference>
<proteinExistence type="predicted"/>
<dbReference type="PROSITE" id="PS50853">
    <property type="entry name" value="FN3"/>
    <property type="match status" value="1"/>
</dbReference>
<dbReference type="STRING" id="10195.A0A3M7RFZ5"/>
<dbReference type="GO" id="GO:0005911">
    <property type="term" value="C:cell-cell junction"/>
    <property type="evidence" value="ECO:0007669"/>
    <property type="project" value="TreeGrafter"/>
</dbReference>
<name>A0A3M7RFZ5_BRAPC</name>
<evidence type="ECO:0000256" key="2">
    <source>
        <dbReference type="ARBA" id="ARBA00022737"/>
    </source>
</evidence>
<dbReference type="SUPFAM" id="SSF48726">
    <property type="entry name" value="Immunoglobulin"/>
    <property type="match status" value="3"/>
</dbReference>
<dbReference type="GO" id="GO:0005886">
    <property type="term" value="C:plasma membrane"/>
    <property type="evidence" value="ECO:0007669"/>
    <property type="project" value="TreeGrafter"/>
</dbReference>
<dbReference type="InterPro" id="IPR013783">
    <property type="entry name" value="Ig-like_fold"/>
</dbReference>
<evidence type="ECO:0000259" key="9">
    <source>
        <dbReference type="PROSITE" id="PS50835"/>
    </source>
</evidence>
<keyword evidence="12" id="KW-1185">Reference proteome</keyword>
<feature type="transmembrane region" description="Helical" evidence="8">
    <location>
        <begin position="436"/>
        <end position="463"/>
    </location>
</feature>
<evidence type="ECO:0000256" key="7">
    <source>
        <dbReference type="SAM" id="MobiDB-lite"/>
    </source>
</evidence>
<dbReference type="InterPro" id="IPR003961">
    <property type="entry name" value="FN3_dom"/>
</dbReference>
<keyword evidence="2" id="KW-0677">Repeat</keyword>
<keyword evidence="8" id="KW-0812">Transmembrane</keyword>
<evidence type="ECO:0000256" key="1">
    <source>
        <dbReference type="ARBA" id="ARBA00004479"/>
    </source>
</evidence>
<dbReference type="InterPro" id="IPR036116">
    <property type="entry name" value="FN3_sf"/>
</dbReference>